<dbReference type="InterPro" id="IPR020449">
    <property type="entry name" value="Tscrpt_reg_AraC-type_HTH"/>
</dbReference>
<evidence type="ECO:0000313" key="5">
    <source>
        <dbReference type="EMBL" id="NEC24250.1"/>
    </source>
</evidence>
<dbReference type="InterPro" id="IPR009057">
    <property type="entry name" value="Homeodomain-like_sf"/>
</dbReference>
<proteinExistence type="predicted"/>
<reference evidence="5 6" key="1">
    <citation type="submission" date="2020-01" db="EMBL/GenBank/DDBJ databases">
        <title>Insect and environment-associated Actinomycetes.</title>
        <authorList>
            <person name="Currrie C."/>
            <person name="Chevrette M."/>
            <person name="Carlson C."/>
            <person name="Stubbendieck R."/>
            <person name="Wendt-Pienkowski E."/>
        </authorList>
    </citation>
    <scope>NUCLEOTIDE SEQUENCE [LARGE SCALE GENOMIC DNA]</scope>
    <source>
        <strain evidence="5 6">SID7590</strain>
    </source>
</reference>
<accession>A0A7K3S9S8</accession>
<dbReference type="PROSITE" id="PS01124">
    <property type="entry name" value="HTH_ARAC_FAMILY_2"/>
    <property type="match status" value="1"/>
</dbReference>
<evidence type="ECO:0000256" key="3">
    <source>
        <dbReference type="ARBA" id="ARBA00023163"/>
    </source>
</evidence>
<dbReference type="Pfam" id="PF14525">
    <property type="entry name" value="AraC_binding_2"/>
    <property type="match status" value="1"/>
</dbReference>
<feature type="domain" description="HTH araC/xylS-type" evidence="4">
    <location>
        <begin position="214"/>
        <end position="315"/>
    </location>
</feature>
<dbReference type="RefSeq" id="WP_164208695.1">
    <property type="nucleotide sequence ID" value="NZ_JAAGMP010001751.1"/>
</dbReference>
<keyword evidence="2" id="KW-0238">DNA-binding</keyword>
<dbReference type="Proteomes" id="UP000469670">
    <property type="component" value="Unassembled WGS sequence"/>
</dbReference>
<keyword evidence="1" id="KW-0805">Transcription regulation</keyword>
<keyword evidence="3" id="KW-0804">Transcription</keyword>
<dbReference type="InterPro" id="IPR018060">
    <property type="entry name" value="HTH_AraC"/>
</dbReference>
<evidence type="ECO:0000313" key="6">
    <source>
        <dbReference type="Proteomes" id="UP000469670"/>
    </source>
</evidence>
<dbReference type="GO" id="GO:0003700">
    <property type="term" value="F:DNA-binding transcription factor activity"/>
    <property type="evidence" value="ECO:0007669"/>
    <property type="project" value="InterPro"/>
</dbReference>
<evidence type="ECO:0000256" key="2">
    <source>
        <dbReference type="ARBA" id="ARBA00023125"/>
    </source>
</evidence>
<protein>
    <submittedName>
        <fullName evidence="5">Helix-turn-helix domain-containing protein</fullName>
    </submittedName>
</protein>
<dbReference type="PRINTS" id="PR00032">
    <property type="entry name" value="HTHARAC"/>
</dbReference>
<dbReference type="Gene3D" id="1.10.10.60">
    <property type="entry name" value="Homeodomain-like"/>
    <property type="match status" value="1"/>
</dbReference>
<dbReference type="SUPFAM" id="SSF46689">
    <property type="entry name" value="Homeodomain-like"/>
    <property type="match status" value="1"/>
</dbReference>
<evidence type="ECO:0000256" key="1">
    <source>
        <dbReference type="ARBA" id="ARBA00023015"/>
    </source>
</evidence>
<dbReference type="InterPro" id="IPR050204">
    <property type="entry name" value="AraC_XylS_family_regulators"/>
</dbReference>
<dbReference type="Pfam" id="PF12833">
    <property type="entry name" value="HTH_18"/>
    <property type="match status" value="1"/>
</dbReference>
<organism evidence="5 6">
    <name type="scientific">Streptomyces parvus</name>
    <dbReference type="NCBI Taxonomy" id="66428"/>
    <lineage>
        <taxon>Bacteria</taxon>
        <taxon>Bacillati</taxon>
        <taxon>Actinomycetota</taxon>
        <taxon>Actinomycetes</taxon>
        <taxon>Kitasatosporales</taxon>
        <taxon>Streptomycetaceae</taxon>
        <taxon>Streptomyces</taxon>
    </lineage>
</organism>
<name>A0A7K3S9S8_9ACTN</name>
<dbReference type="EMBL" id="JAAGMP010001751">
    <property type="protein sequence ID" value="NEC24250.1"/>
    <property type="molecule type" value="Genomic_DNA"/>
</dbReference>
<dbReference type="AlphaFoldDB" id="A0A7K3S9S8"/>
<gene>
    <name evidence="5" type="ORF">G3I50_39270</name>
</gene>
<comment type="caution">
    <text evidence="5">The sequence shown here is derived from an EMBL/GenBank/DDBJ whole genome shotgun (WGS) entry which is preliminary data.</text>
</comment>
<dbReference type="PANTHER" id="PTHR46796">
    <property type="entry name" value="HTH-TYPE TRANSCRIPTIONAL ACTIVATOR RHAS-RELATED"/>
    <property type="match status" value="1"/>
</dbReference>
<dbReference type="PANTHER" id="PTHR46796:SF6">
    <property type="entry name" value="ARAC SUBFAMILY"/>
    <property type="match status" value="1"/>
</dbReference>
<dbReference type="GO" id="GO:0043565">
    <property type="term" value="F:sequence-specific DNA binding"/>
    <property type="evidence" value="ECO:0007669"/>
    <property type="project" value="InterPro"/>
</dbReference>
<evidence type="ECO:0000259" key="4">
    <source>
        <dbReference type="PROSITE" id="PS01124"/>
    </source>
</evidence>
<dbReference type="InterPro" id="IPR035418">
    <property type="entry name" value="AraC-bd_2"/>
</dbReference>
<sequence length="318" mass="34745">MSPGLDTRCIAPQDREEVIRQAVWGSVVVMDIEHHRPAGEIQARMDVGSAGPLRVCSARSTAVRLRRTERLVRKDEEPSLFLSLQVTGTSMGTQYGRECVVGPGEFAVFRSNAPYTLLFDEGIDHHFLRLPLAALALPDRLLRDATTVTFGAGNPLARLAYTYFSQLAVSDELHRGDAADAVAAPSIELLRAVLVSESGDTGLAKGPLEGALALRIRHYIGEHLADPELSAARIAAAHGISVRHLYAVLSRAGISLGDWIRARRLDACKRELAGPAGRSRTVAAVGRRWGFVNATHFSRVFKEAYGVSPRAWREQRHD</sequence>
<dbReference type="SMART" id="SM00342">
    <property type="entry name" value="HTH_ARAC"/>
    <property type="match status" value="1"/>
</dbReference>